<dbReference type="RefSeq" id="WP_189403909.1">
    <property type="nucleotide sequence ID" value="NZ_BMXP01000002.1"/>
</dbReference>
<dbReference type="Proteomes" id="UP000631300">
    <property type="component" value="Unassembled WGS sequence"/>
</dbReference>
<keyword evidence="1" id="KW-0732">Signal</keyword>
<gene>
    <name evidence="2" type="ORF">GCM10007391_09020</name>
</gene>
<feature type="chain" id="PRO_5036805051" evidence="1">
    <location>
        <begin position="24"/>
        <end position="93"/>
    </location>
</feature>
<comment type="caution">
    <text evidence="2">The sequence shown here is derived from an EMBL/GenBank/DDBJ whole genome shotgun (WGS) entry which is preliminary data.</text>
</comment>
<evidence type="ECO:0000313" key="3">
    <source>
        <dbReference type="Proteomes" id="UP000631300"/>
    </source>
</evidence>
<accession>A0A918JFN5</accession>
<dbReference type="EMBL" id="BMXP01000002">
    <property type="protein sequence ID" value="GGW78582.1"/>
    <property type="molecule type" value="Genomic_DNA"/>
</dbReference>
<evidence type="ECO:0000313" key="2">
    <source>
        <dbReference type="EMBL" id="GGW78582.1"/>
    </source>
</evidence>
<dbReference type="AlphaFoldDB" id="A0A918JFN5"/>
<name>A0A918JFN5_9ALTE</name>
<organism evidence="2 3">
    <name type="scientific">Alteromonas halophila</name>
    <dbReference type="NCBI Taxonomy" id="516698"/>
    <lineage>
        <taxon>Bacteria</taxon>
        <taxon>Pseudomonadati</taxon>
        <taxon>Pseudomonadota</taxon>
        <taxon>Gammaproteobacteria</taxon>
        <taxon>Alteromonadales</taxon>
        <taxon>Alteromonadaceae</taxon>
        <taxon>Alteromonas/Salinimonas group</taxon>
        <taxon>Alteromonas</taxon>
    </lineage>
</organism>
<proteinExistence type="predicted"/>
<reference evidence="2" key="1">
    <citation type="journal article" date="2014" name="Int. J. Syst. Evol. Microbiol.">
        <title>Complete genome sequence of Corynebacterium casei LMG S-19264T (=DSM 44701T), isolated from a smear-ripened cheese.</title>
        <authorList>
            <consortium name="US DOE Joint Genome Institute (JGI-PGF)"/>
            <person name="Walter F."/>
            <person name="Albersmeier A."/>
            <person name="Kalinowski J."/>
            <person name="Ruckert C."/>
        </authorList>
    </citation>
    <scope>NUCLEOTIDE SEQUENCE</scope>
    <source>
        <strain evidence="2">KCTC 22164</strain>
    </source>
</reference>
<reference evidence="2" key="2">
    <citation type="submission" date="2020-09" db="EMBL/GenBank/DDBJ databases">
        <authorList>
            <person name="Sun Q."/>
            <person name="Kim S."/>
        </authorList>
    </citation>
    <scope>NUCLEOTIDE SEQUENCE</scope>
    <source>
        <strain evidence="2">KCTC 22164</strain>
    </source>
</reference>
<sequence length="93" mass="9689">MRAFRHTLTALVLSASFSGAALAADPTSDELTTQTDALVASTAQATRQALQMDIDFDVMVASHRVESDEVNAELVADVSAAPAALPVDDNNDA</sequence>
<feature type="signal peptide" evidence="1">
    <location>
        <begin position="1"/>
        <end position="23"/>
    </location>
</feature>
<evidence type="ECO:0000256" key="1">
    <source>
        <dbReference type="SAM" id="SignalP"/>
    </source>
</evidence>
<keyword evidence="3" id="KW-1185">Reference proteome</keyword>
<protein>
    <submittedName>
        <fullName evidence="2">Uncharacterized protein</fullName>
    </submittedName>
</protein>